<dbReference type="InterPro" id="IPR029033">
    <property type="entry name" value="His_PPase_superfam"/>
</dbReference>
<protein>
    <submittedName>
        <fullName evidence="1">Histidine phosphatase family protein</fullName>
        <ecNumber evidence="1">3.1.3.-</ecNumber>
    </submittedName>
</protein>
<dbReference type="InterPro" id="IPR050275">
    <property type="entry name" value="PGM_Phosphatase"/>
</dbReference>
<sequence>MQILMIRHGESEADILKVHEGRADFPLTELGRMQVKLMAEKVSKLYPPEFIWASTLRRASETAGVLANTVGCPVQYEDELMEYNNGVLAGLSYEEGKKYARPKAAHERIENGESDIEFRMRIEVIFSKILNSSPYERIAIVAHGGVINNLLRSFLKMPVTKEFGFSNGDTAIHLVEMTAGSRKVHFLNDTSHLDGLMKSI</sequence>
<keyword evidence="2" id="KW-1185">Reference proteome</keyword>
<dbReference type="Pfam" id="PF00300">
    <property type="entry name" value="His_Phos_1"/>
    <property type="match status" value="1"/>
</dbReference>
<evidence type="ECO:0000313" key="1">
    <source>
        <dbReference type="EMBL" id="MFD1220464.1"/>
    </source>
</evidence>
<accession>A0ABW3UJK3</accession>
<dbReference type="RefSeq" id="WP_345587106.1">
    <property type="nucleotide sequence ID" value="NZ_BAABJG010000006.1"/>
</dbReference>
<dbReference type="PANTHER" id="PTHR48100">
    <property type="entry name" value="BROAD-SPECIFICITY PHOSPHATASE YOR283W-RELATED"/>
    <property type="match status" value="1"/>
</dbReference>
<evidence type="ECO:0000313" key="2">
    <source>
        <dbReference type="Proteomes" id="UP001597180"/>
    </source>
</evidence>
<dbReference type="Proteomes" id="UP001597180">
    <property type="component" value="Unassembled WGS sequence"/>
</dbReference>
<gene>
    <name evidence="1" type="ORF">ACFQ4B_10060</name>
</gene>
<organism evidence="1 2">
    <name type="scientific">Paenibacillus vulneris</name>
    <dbReference type="NCBI Taxonomy" id="1133364"/>
    <lineage>
        <taxon>Bacteria</taxon>
        <taxon>Bacillati</taxon>
        <taxon>Bacillota</taxon>
        <taxon>Bacilli</taxon>
        <taxon>Bacillales</taxon>
        <taxon>Paenibacillaceae</taxon>
        <taxon>Paenibacillus</taxon>
    </lineage>
</organism>
<dbReference type="InterPro" id="IPR013078">
    <property type="entry name" value="His_Pase_superF_clade-1"/>
</dbReference>
<dbReference type="GO" id="GO:0016787">
    <property type="term" value="F:hydrolase activity"/>
    <property type="evidence" value="ECO:0007669"/>
    <property type="project" value="UniProtKB-KW"/>
</dbReference>
<proteinExistence type="predicted"/>
<dbReference type="PANTHER" id="PTHR48100:SF44">
    <property type="entry name" value="PHOSPHATASE C1620.13-RELATED"/>
    <property type="match status" value="1"/>
</dbReference>
<dbReference type="Gene3D" id="3.40.50.1240">
    <property type="entry name" value="Phosphoglycerate mutase-like"/>
    <property type="match status" value="1"/>
</dbReference>
<name>A0ABW3UJK3_9BACL</name>
<dbReference type="CDD" id="cd07067">
    <property type="entry name" value="HP_PGM_like"/>
    <property type="match status" value="1"/>
</dbReference>
<reference evidence="2" key="1">
    <citation type="journal article" date="2019" name="Int. J. Syst. Evol. Microbiol.">
        <title>The Global Catalogue of Microorganisms (GCM) 10K type strain sequencing project: providing services to taxonomists for standard genome sequencing and annotation.</title>
        <authorList>
            <consortium name="The Broad Institute Genomics Platform"/>
            <consortium name="The Broad Institute Genome Sequencing Center for Infectious Disease"/>
            <person name="Wu L."/>
            <person name="Ma J."/>
        </authorList>
    </citation>
    <scope>NUCLEOTIDE SEQUENCE [LARGE SCALE GENOMIC DNA]</scope>
    <source>
        <strain evidence="2">CCUG 53270</strain>
    </source>
</reference>
<dbReference type="SMART" id="SM00855">
    <property type="entry name" value="PGAM"/>
    <property type="match status" value="1"/>
</dbReference>
<dbReference type="EC" id="3.1.3.-" evidence="1"/>
<comment type="caution">
    <text evidence="1">The sequence shown here is derived from an EMBL/GenBank/DDBJ whole genome shotgun (WGS) entry which is preliminary data.</text>
</comment>
<dbReference type="SUPFAM" id="SSF53254">
    <property type="entry name" value="Phosphoglycerate mutase-like"/>
    <property type="match status" value="1"/>
</dbReference>
<dbReference type="EMBL" id="JBHTLU010000013">
    <property type="protein sequence ID" value="MFD1220464.1"/>
    <property type="molecule type" value="Genomic_DNA"/>
</dbReference>
<keyword evidence="1" id="KW-0378">Hydrolase</keyword>